<dbReference type="InterPro" id="IPR011344">
    <property type="entry name" value="ssDNA-bd"/>
</dbReference>
<dbReference type="InterPro" id="IPR012340">
    <property type="entry name" value="NA-bd_OB-fold"/>
</dbReference>
<dbReference type="PROSITE" id="PS50935">
    <property type="entry name" value="SSB"/>
    <property type="match status" value="1"/>
</dbReference>
<dbReference type="SUPFAM" id="SSF50249">
    <property type="entry name" value="Nucleic acid-binding proteins"/>
    <property type="match status" value="1"/>
</dbReference>
<name>A0AAV9NUM6_9EURO</name>
<evidence type="ECO:0000256" key="1">
    <source>
        <dbReference type="ARBA" id="ARBA00023125"/>
    </source>
</evidence>
<dbReference type="AlphaFoldDB" id="A0AAV9NUM6"/>
<organism evidence="3 4">
    <name type="scientific">Exophiala bonariae</name>
    <dbReference type="NCBI Taxonomy" id="1690606"/>
    <lineage>
        <taxon>Eukaryota</taxon>
        <taxon>Fungi</taxon>
        <taxon>Dikarya</taxon>
        <taxon>Ascomycota</taxon>
        <taxon>Pezizomycotina</taxon>
        <taxon>Eurotiomycetes</taxon>
        <taxon>Chaetothyriomycetidae</taxon>
        <taxon>Chaetothyriales</taxon>
        <taxon>Herpotrichiellaceae</taxon>
        <taxon>Exophiala</taxon>
    </lineage>
</organism>
<dbReference type="Gene3D" id="2.40.50.140">
    <property type="entry name" value="Nucleic acid-binding proteins"/>
    <property type="match status" value="1"/>
</dbReference>
<evidence type="ECO:0000256" key="2">
    <source>
        <dbReference type="PROSITE-ProRule" id="PRU00252"/>
    </source>
</evidence>
<protein>
    <submittedName>
        <fullName evidence="3">Uncharacterized protein</fullName>
    </submittedName>
</protein>
<proteinExistence type="predicted"/>
<dbReference type="CDD" id="cd04496">
    <property type="entry name" value="SSB_OBF"/>
    <property type="match status" value="1"/>
</dbReference>
<dbReference type="Proteomes" id="UP001358417">
    <property type="component" value="Unassembled WGS sequence"/>
</dbReference>
<dbReference type="PANTHER" id="PTHR10302">
    <property type="entry name" value="SINGLE-STRANDED DNA-BINDING PROTEIN"/>
    <property type="match status" value="1"/>
</dbReference>
<dbReference type="GeneID" id="89968679"/>
<evidence type="ECO:0000313" key="4">
    <source>
        <dbReference type="Proteomes" id="UP001358417"/>
    </source>
</evidence>
<reference evidence="3 4" key="1">
    <citation type="submission" date="2023-08" db="EMBL/GenBank/DDBJ databases">
        <title>Black Yeasts Isolated from many extreme environments.</title>
        <authorList>
            <person name="Coleine C."/>
            <person name="Stajich J.E."/>
            <person name="Selbmann L."/>
        </authorList>
    </citation>
    <scope>NUCLEOTIDE SEQUENCE [LARGE SCALE GENOMIC DNA]</scope>
    <source>
        <strain evidence="3 4">CCFEE 5792</strain>
    </source>
</reference>
<dbReference type="Pfam" id="PF00436">
    <property type="entry name" value="SSB"/>
    <property type="match status" value="1"/>
</dbReference>
<gene>
    <name evidence="3" type="ORF">LTR84_000457</name>
</gene>
<accession>A0AAV9NUM6</accession>
<dbReference type="PANTHER" id="PTHR10302:SF0">
    <property type="entry name" value="SINGLE-STRANDED DNA-BINDING PROTEIN, MITOCHONDRIAL"/>
    <property type="match status" value="1"/>
</dbReference>
<dbReference type="EMBL" id="JAVRRD010000001">
    <property type="protein sequence ID" value="KAK5064623.1"/>
    <property type="molecule type" value="Genomic_DNA"/>
</dbReference>
<dbReference type="InterPro" id="IPR000424">
    <property type="entry name" value="Primosome_PriB/ssb"/>
</dbReference>
<dbReference type="GO" id="GO:0003697">
    <property type="term" value="F:single-stranded DNA binding"/>
    <property type="evidence" value="ECO:0007669"/>
    <property type="project" value="InterPro"/>
</dbReference>
<dbReference type="GO" id="GO:0006264">
    <property type="term" value="P:mitochondrial DNA replication"/>
    <property type="evidence" value="ECO:0007669"/>
    <property type="project" value="TreeGrafter"/>
</dbReference>
<evidence type="ECO:0000313" key="3">
    <source>
        <dbReference type="EMBL" id="KAK5064623.1"/>
    </source>
</evidence>
<sequence>MSFLTRQMTSKVPRLATRAFSTSRPSQLARITVVGRLGAEPEVVETAKGSTLVKYVVGTSQGPKDNRTTSWFRVTSFAEGPQRDFITGLPKGTLVYLEGDAAMRQYEDTEGKNRTALSIVQTKLDVLQRPRVESTESSEE</sequence>
<dbReference type="GO" id="GO:0042645">
    <property type="term" value="C:mitochondrial nucleoid"/>
    <property type="evidence" value="ECO:0007669"/>
    <property type="project" value="TreeGrafter"/>
</dbReference>
<dbReference type="RefSeq" id="XP_064711947.1">
    <property type="nucleotide sequence ID" value="XM_064844087.1"/>
</dbReference>
<keyword evidence="4" id="KW-1185">Reference proteome</keyword>
<keyword evidence="1 2" id="KW-0238">DNA-binding</keyword>
<comment type="caution">
    <text evidence="3">The sequence shown here is derived from an EMBL/GenBank/DDBJ whole genome shotgun (WGS) entry which is preliminary data.</text>
</comment>